<dbReference type="PANTHER" id="PTHR47958">
    <property type="entry name" value="ATP-DEPENDENT RNA HELICASE DBP3"/>
    <property type="match status" value="1"/>
</dbReference>
<dbReference type="GO" id="GO:0005524">
    <property type="term" value="F:ATP binding"/>
    <property type="evidence" value="ECO:0007669"/>
    <property type="project" value="InterPro"/>
</dbReference>
<sequence length="246" mass="26576">MSGRAARCREGRGTNDGDNDVRRHSKKTSKKARDQAKELKRKEDQQEAGPNGEVHDAVSDVDNTTLSQNKSSTAKLKAEQMQPSGEKAKDKIGKEKQGSGTEQEMKQKAPAEDHSPAAGTKYVQTLSLSNVPQADIDAFFAKNHVTIANPRSSDPLFRPVIEFDHLPATNLLERRPSPFTGFTAPTPIQAASWPYTLFGRDAVGVAETGSGKTMAFALPCVEAVFAAVSAAQGDKFHRGKKRGNVS</sequence>
<dbReference type="InterPro" id="IPR027417">
    <property type="entry name" value="P-loop_NTPase"/>
</dbReference>
<dbReference type="EMBL" id="KZ662741">
    <property type="protein sequence ID" value="PPS19727.1"/>
    <property type="molecule type" value="Genomic_DNA"/>
</dbReference>
<dbReference type="OrthoDB" id="10261904at2759"/>
<protein>
    <recommendedName>
        <fullName evidence="3">DEAD/DEAH-box helicase domain-containing protein</fullName>
    </recommendedName>
</protein>
<evidence type="ECO:0000259" key="3">
    <source>
        <dbReference type="Pfam" id="PF00270"/>
    </source>
</evidence>
<proteinExistence type="predicted"/>
<feature type="compositionally biased region" description="Basic and acidic residues" evidence="2">
    <location>
        <begin position="31"/>
        <end position="45"/>
    </location>
</feature>
<evidence type="ECO:0000313" key="4">
    <source>
        <dbReference type="EMBL" id="PPS19727.1"/>
    </source>
</evidence>
<dbReference type="Gene3D" id="3.40.50.300">
    <property type="entry name" value="P-loop containing nucleotide triphosphate hydrolases"/>
    <property type="match status" value="1"/>
</dbReference>
<feature type="compositionally biased region" description="Polar residues" evidence="2">
    <location>
        <begin position="61"/>
        <end position="74"/>
    </location>
</feature>
<dbReference type="Proteomes" id="UP000239757">
    <property type="component" value="Unassembled WGS sequence"/>
</dbReference>
<gene>
    <name evidence="4" type="ORF">GOBAR_AA00854</name>
</gene>
<feature type="domain" description="DEAD/DEAH-box helicase" evidence="3">
    <location>
        <begin position="186"/>
        <end position="224"/>
    </location>
</feature>
<feature type="region of interest" description="Disordered" evidence="2">
    <location>
        <begin position="1"/>
        <end position="116"/>
    </location>
</feature>
<dbReference type="AlphaFoldDB" id="A0A2P5YVU4"/>
<name>A0A2P5YVU4_GOSBA</name>
<dbReference type="Pfam" id="PF00270">
    <property type="entry name" value="DEAD"/>
    <property type="match status" value="1"/>
</dbReference>
<feature type="compositionally biased region" description="Basic and acidic residues" evidence="2">
    <location>
        <begin position="7"/>
        <end position="22"/>
    </location>
</feature>
<dbReference type="InterPro" id="IPR011545">
    <property type="entry name" value="DEAD/DEAH_box_helicase_dom"/>
</dbReference>
<accession>A0A2P5YVU4</accession>
<feature type="compositionally biased region" description="Basic and acidic residues" evidence="2">
    <location>
        <begin position="86"/>
        <end position="115"/>
    </location>
</feature>
<evidence type="ECO:0000256" key="2">
    <source>
        <dbReference type="SAM" id="MobiDB-lite"/>
    </source>
</evidence>
<keyword evidence="1" id="KW-0694">RNA-binding</keyword>
<dbReference type="SUPFAM" id="SSF52540">
    <property type="entry name" value="P-loop containing nucleoside triphosphate hydrolases"/>
    <property type="match status" value="1"/>
</dbReference>
<dbReference type="GO" id="GO:0003723">
    <property type="term" value="F:RNA binding"/>
    <property type="evidence" value="ECO:0007669"/>
    <property type="project" value="UniProtKB-KW"/>
</dbReference>
<reference evidence="4 5" key="1">
    <citation type="submission" date="2015-01" db="EMBL/GenBank/DDBJ databases">
        <title>Genome of allotetraploid Gossypium barbadense reveals genomic plasticity and fiber elongation in cotton evolution.</title>
        <authorList>
            <person name="Chen X."/>
            <person name="Liu X."/>
            <person name="Zhao B."/>
            <person name="Zheng H."/>
            <person name="Hu Y."/>
            <person name="Lu G."/>
            <person name="Yang C."/>
            <person name="Chen J."/>
            <person name="Shan C."/>
            <person name="Zhang L."/>
            <person name="Zhou Y."/>
            <person name="Wang L."/>
            <person name="Guo W."/>
            <person name="Bai Y."/>
            <person name="Ruan J."/>
            <person name="Shangguan X."/>
            <person name="Mao Y."/>
            <person name="Jiang J."/>
            <person name="Zhu Y."/>
            <person name="Lei J."/>
            <person name="Kang H."/>
            <person name="Chen S."/>
            <person name="He X."/>
            <person name="Wang R."/>
            <person name="Wang Y."/>
            <person name="Chen J."/>
            <person name="Wang L."/>
            <person name="Yu S."/>
            <person name="Wang B."/>
            <person name="Wei J."/>
            <person name="Song S."/>
            <person name="Lu X."/>
            <person name="Gao Z."/>
            <person name="Gu W."/>
            <person name="Deng X."/>
            <person name="Ma D."/>
            <person name="Wang S."/>
            <person name="Liang W."/>
            <person name="Fang L."/>
            <person name="Cai C."/>
            <person name="Zhu X."/>
            <person name="Zhou B."/>
            <person name="Zhang Y."/>
            <person name="Chen Z."/>
            <person name="Xu S."/>
            <person name="Zhu R."/>
            <person name="Wang S."/>
            <person name="Zhang T."/>
            <person name="Zhao G."/>
        </authorList>
    </citation>
    <scope>NUCLEOTIDE SEQUENCE [LARGE SCALE GENOMIC DNA]</scope>
    <source>
        <strain evidence="5">cv. Xinhai21</strain>
        <tissue evidence="4">Leaf</tissue>
    </source>
</reference>
<evidence type="ECO:0000313" key="5">
    <source>
        <dbReference type="Proteomes" id="UP000239757"/>
    </source>
</evidence>
<evidence type="ECO:0000256" key="1">
    <source>
        <dbReference type="ARBA" id="ARBA00022884"/>
    </source>
</evidence>
<organism evidence="4 5">
    <name type="scientific">Gossypium barbadense</name>
    <name type="common">Sea Island cotton</name>
    <name type="synonym">Hibiscus barbadensis</name>
    <dbReference type="NCBI Taxonomy" id="3634"/>
    <lineage>
        <taxon>Eukaryota</taxon>
        <taxon>Viridiplantae</taxon>
        <taxon>Streptophyta</taxon>
        <taxon>Embryophyta</taxon>
        <taxon>Tracheophyta</taxon>
        <taxon>Spermatophyta</taxon>
        <taxon>Magnoliopsida</taxon>
        <taxon>eudicotyledons</taxon>
        <taxon>Gunneridae</taxon>
        <taxon>Pentapetalae</taxon>
        <taxon>rosids</taxon>
        <taxon>malvids</taxon>
        <taxon>Malvales</taxon>
        <taxon>Malvaceae</taxon>
        <taxon>Malvoideae</taxon>
        <taxon>Gossypium</taxon>
    </lineage>
</organism>